<accession>A0ABW6CEF5</accession>
<organism evidence="1 2">
    <name type="scientific">Rahnella sp. (strain Y9602)</name>
    <dbReference type="NCBI Taxonomy" id="2703885"/>
    <lineage>
        <taxon>Bacteria</taxon>
        <taxon>Pseudomonadati</taxon>
        <taxon>Pseudomonadota</taxon>
        <taxon>Gammaproteobacteria</taxon>
        <taxon>Enterobacterales</taxon>
        <taxon>Yersiniaceae</taxon>
        <taxon>Rahnella</taxon>
    </lineage>
</organism>
<reference evidence="1 2" key="1">
    <citation type="submission" date="2024-09" db="EMBL/GenBank/DDBJ databases">
        <title>Genomes of Rahnella.</title>
        <authorList>
            <person name="Mnguni F.C."/>
            <person name="Shin G.Y."/>
            <person name="Coutinho T."/>
        </authorList>
    </citation>
    <scope>NUCLEOTIDE SEQUENCE [LARGE SCALE GENOMIC DNA]</scope>
    <source>
        <strain evidence="1 2">20WA0057</strain>
    </source>
</reference>
<dbReference type="RefSeq" id="WP_379672214.1">
    <property type="nucleotide sequence ID" value="NZ_JBHUCJ010000089.1"/>
</dbReference>
<proteinExistence type="predicted"/>
<comment type="caution">
    <text evidence="1">The sequence shown here is derived from an EMBL/GenBank/DDBJ whole genome shotgun (WGS) entry which is preliminary data.</text>
</comment>
<sequence length="309" mass="35324">MENDYQQTFSLRNIKYNREGEFALDNVHLLMPLAVGEYEYALPTDSSDTVLKLTNFLFSSLGENDEFDNDNFQGLLAGLEEDELSMKSMIKDEFLAVDFLVFCSFQAHRFLEKNIYVSDTEYYGTCLSLLFLQRVLGSFQSVAILIKNSMHFDTNCLLRSILEQIGHAYQIIQAKELKDIKKYTSTNGITALKKIIPEAGQLNGLLSDFVHNGKGAWSEYIEIEHQQDGTEPKVFVLTRSGKKTKHCILYFTRIVQAYLSVLIEIKNAHLPDDIDDTPFNLLITQCSQQIQKVKKDMGDKYFPDIMSEG</sequence>
<dbReference type="EMBL" id="JBHUCJ010000089">
    <property type="protein sequence ID" value="MFD3226483.1"/>
    <property type="molecule type" value="Genomic_DNA"/>
</dbReference>
<name>A0ABW6CEF5_RAHSY</name>
<evidence type="ECO:0000313" key="2">
    <source>
        <dbReference type="Proteomes" id="UP001598201"/>
    </source>
</evidence>
<keyword evidence="2" id="KW-1185">Reference proteome</keyword>
<protein>
    <submittedName>
        <fullName evidence="1">Uncharacterized protein</fullName>
    </submittedName>
</protein>
<evidence type="ECO:0000313" key="1">
    <source>
        <dbReference type="EMBL" id="MFD3226483.1"/>
    </source>
</evidence>
<dbReference type="Proteomes" id="UP001598201">
    <property type="component" value="Unassembled WGS sequence"/>
</dbReference>
<gene>
    <name evidence="1" type="ORF">ACFPK4_23360</name>
</gene>